<dbReference type="PANTHER" id="PTHR42748">
    <property type="entry name" value="NITROGEN METABOLITE REPRESSION PROTEIN NMRA FAMILY MEMBER"/>
    <property type="match status" value="1"/>
</dbReference>
<gene>
    <name evidence="5" type="ORF">CC80DRAFT_489727</name>
</gene>
<dbReference type="CDD" id="cd05251">
    <property type="entry name" value="NmrA_like_SDR_a"/>
    <property type="match status" value="1"/>
</dbReference>
<dbReference type="SUPFAM" id="SSF51735">
    <property type="entry name" value="NAD(P)-binding Rossmann-fold domains"/>
    <property type="match status" value="1"/>
</dbReference>
<feature type="domain" description="NmrA-like" evidence="4">
    <location>
        <begin position="3"/>
        <end position="280"/>
    </location>
</feature>
<dbReference type="OrthoDB" id="419598at2759"/>
<dbReference type="PANTHER" id="PTHR42748:SF30">
    <property type="entry name" value="NMRA-LIKE DOMAIN-CONTAINING PROTEIN"/>
    <property type="match status" value="1"/>
</dbReference>
<reference evidence="5" key="1">
    <citation type="journal article" date="2020" name="Stud. Mycol.">
        <title>101 Dothideomycetes genomes: a test case for predicting lifestyles and emergence of pathogens.</title>
        <authorList>
            <person name="Haridas S."/>
            <person name="Albert R."/>
            <person name="Binder M."/>
            <person name="Bloem J."/>
            <person name="Labutti K."/>
            <person name="Salamov A."/>
            <person name="Andreopoulos B."/>
            <person name="Baker S."/>
            <person name="Barry K."/>
            <person name="Bills G."/>
            <person name="Bluhm B."/>
            <person name="Cannon C."/>
            <person name="Castanera R."/>
            <person name="Culley D."/>
            <person name="Daum C."/>
            <person name="Ezra D."/>
            <person name="Gonzalez J."/>
            <person name="Henrissat B."/>
            <person name="Kuo A."/>
            <person name="Liang C."/>
            <person name="Lipzen A."/>
            <person name="Lutzoni F."/>
            <person name="Magnuson J."/>
            <person name="Mondo S."/>
            <person name="Nolan M."/>
            <person name="Ohm R."/>
            <person name="Pangilinan J."/>
            <person name="Park H.-J."/>
            <person name="Ramirez L."/>
            <person name="Alfaro M."/>
            <person name="Sun H."/>
            <person name="Tritt A."/>
            <person name="Yoshinaga Y."/>
            <person name="Zwiers L.-H."/>
            <person name="Turgeon B."/>
            <person name="Goodwin S."/>
            <person name="Spatafora J."/>
            <person name="Crous P."/>
            <person name="Grigoriev I."/>
        </authorList>
    </citation>
    <scope>NUCLEOTIDE SEQUENCE</scope>
    <source>
        <strain evidence="5">CBS 675.92</strain>
    </source>
</reference>
<evidence type="ECO:0000256" key="2">
    <source>
        <dbReference type="ARBA" id="ARBA00022857"/>
    </source>
</evidence>
<evidence type="ECO:0000259" key="4">
    <source>
        <dbReference type="Pfam" id="PF05368"/>
    </source>
</evidence>
<keyword evidence="3" id="KW-0560">Oxidoreductase</keyword>
<dbReference type="GO" id="GO:0005634">
    <property type="term" value="C:nucleus"/>
    <property type="evidence" value="ECO:0007669"/>
    <property type="project" value="TreeGrafter"/>
</dbReference>
<name>A0A6A5U4I1_9PLEO</name>
<dbReference type="InterPro" id="IPR036291">
    <property type="entry name" value="NAD(P)-bd_dom_sf"/>
</dbReference>
<evidence type="ECO:0000256" key="1">
    <source>
        <dbReference type="ARBA" id="ARBA00006328"/>
    </source>
</evidence>
<dbReference type="AlphaFoldDB" id="A0A6A5U4I1"/>
<evidence type="ECO:0000313" key="5">
    <source>
        <dbReference type="EMBL" id="KAF1959608.1"/>
    </source>
</evidence>
<accession>A0A6A5U4I1</accession>
<proteinExistence type="inferred from homology"/>
<evidence type="ECO:0000313" key="6">
    <source>
        <dbReference type="Proteomes" id="UP000800035"/>
    </source>
</evidence>
<keyword evidence="2" id="KW-0521">NADP</keyword>
<evidence type="ECO:0000256" key="3">
    <source>
        <dbReference type="ARBA" id="ARBA00023002"/>
    </source>
</evidence>
<keyword evidence="6" id="KW-1185">Reference proteome</keyword>
<comment type="similarity">
    <text evidence="1">Belongs to the NmrA-type oxidoreductase family.</text>
</comment>
<dbReference type="Proteomes" id="UP000800035">
    <property type="component" value="Unassembled WGS sequence"/>
</dbReference>
<dbReference type="Gene3D" id="3.40.50.720">
    <property type="entry name" value="NAD(P)-binding Rossmann-like Domain"/>
    <property type="match status" value="1"/>
</dbReference>
<dbReference type="InterPro" id="IPR008030">
    <property type="entry name" value="NmrA-like"/>
</dbReference>
<protein>
    <submittedName>
        <fullName evidence="5">NAD(P)-binding protein</fullName>
    </submittedName>
</protein>
<dbReference type="EMBL" id="ML976984">
    <property type="protein sequence ID" value="KAF1959608.1"/>
    <property type="molecule type" value="Genomic_DNA"/>
</dbReference>
<dbReference type="Pfam" id="PF05368">
    <property type="entry name" value="NmrA"/>
    <property type="match status" value="1"/>
</dbReference>
<sequence length="301" mass="33167">MSTKTALVIRATGSQSNGVINHLAKSGWNIRAFVNDPTAERAQALQKYSNNVTLHKGTLDNASSVEAAIKGCNAVFLTQFPSFTDDSETRDARNLLQLAKAAGVKHIVHTTQLALADPNFITNEKWTNSILRPAVIGKYEVEQLVRDSGIPYTILRPGWFMTNITLPMVNYYFPEIAQGKITSSYQRDGILATVDTDDIGAFVAAAFNHPEKFTGQTISVVSENLTTAQLIEQISEVKGTKYNVHYRTAEETAALGNDPITLGQTLTHGLERFANMDEIKSWGVPLTTFREFLEKNKSKLA</sequence>
<organism evidence="5 6">
    <name type="scientific">Byssothecium circinans</name>
    <dbReference type="NCBI Taxonomy" id="147558"/>
    <lineage>
        <taxon>Eukaryota</taxon>
        <taxon>Fungi</taxon>
        <taxon>Dikarya</taxon>
        <taxon>Ascomycota</taxon>
        <taxon>Pezizomycotina</taxon>
        <taxon>Dothideomycetes</taxon>
        <taxon>Pleosporomycetidae</taxon>
        <taxon>Pleosporales</taxon>
        <taxon>Massarineae</taxon>
        <taxon>Massarinaceae</taxon>
        <taxon>Byssothecium</taxon>
    </lineage>
</organism>
<dbReference type="GO" id="GO:0016491">
    <property type="term" value="F:oxidoreductase activity"/>
    <property type="evidence" value="ECO:0007669"/>
    <property type="project" value="UniProtKB-KW"/>
</dbReference>
<dbReference type="Gene3D" id="3.90.25.10">
    <property type="entry name" value="UDP-galactose 4-epimerase, domain 1"/>
    <property type="match status" value="1"/>
</dbReference>
<dbReference type="InterPro" id="IPR051164">
    <property type="entry name" value="NmrA-like_oxidored"/>
</dbReference>